<dbReference type="Proteomes" id="UP001630127">
    <property type="component" value="Unassembled WGS sequence"/>
</dbReference>
<comment type="similarity">
    <text evidence="3 9">Belongs to the glycosyl hydrolase 1 family.</text>
</comment>
<dbReference type="PANTHER" id="PTHR10353">
    <property type="entry name" value="GLYCOSYL HYDROLASE"/>
    <property type="match status" value="1"/>
</dbReference>
<dbReference type="Pfam" id="PF00232">
    <property type="entry name" value="Glyco_hydro_1"/>
    <property type="match status" value="1"/>
</dbReference>
<evidence type="ECO:0000256" key="2">
    <source>
        <dbReference type="ARBA" id="ARBA00004913"/>
    </source>
</evidence>
<evidence type="ECO:0000256" key="6">
    <source>
        <dbReference type="ARBA" id="ARBA00022801"/>
    </source>
</evidence>
<evidence type="ECO:0000256" key="4">
    <source>
        <dbReference type="ARBA" id="ARBA00022490"/>
    </source>
</evidence>
<dbReference type="PANTHER" id="PTHR10353:SF137">
    <property type="entry name" value="MYROSINASE 3-RELATED"/>
    <property type="match status" value="1"/>
</dbReference>
<evidence type="ECO:0000256" key="5">
    <source>
        <dbReference type="ARBA" id="ARBA00022589"/>
    </source>
</evidence>
<comment type="pathway">
    <text evidence="2">Alkaloid biosynthesis.</text>
</comment>
<dbReference type="InterPro" id="IPR033132">
    <property type="entry name" value="GH_1_N_CS"/>
</dbReference>
<dbReference type="PRINTS" id="PR00131">
    <property type="entry name" value="GLHYDRLASE1"/>
</dbReference>
<keyword evidence="7" id="KW-0326">Glycosidase</keyword>
<comment type="catalytic activity">
    <reaction evidence="8">
        <text>deacetylisoipecoside + H2O = deacetylisoipecoside aglycone + D-glucose</text>
        <dbReference type="Rhea" id="RHEA:78887"/>
        <dbReference type="ChEBI" id="CHEBI:4167"/>
        <dbReference type="ChEBI" id="CHEBI:15377"/>
        <dbReference type="ChEBI" id="CHEBI:58091"/>
        <dbReference type="ChEBI" id="CHEBI:229557"/>
    </reaction>
    <physiologicalReaction direction="left-to-right" evidence="8">
        <dbReference type="Rhea" id="RHEA:78888"/>
    </physiologicalReaction>
</comment>
<dbReference type="SUPFAM" id="SSF51445">
    <property type="entry name" value="(Trans)glycosidases"/>
    <property type="match status" value="1"/>
</dbReference>
<gene>
    <name evidence="10" type="ORF">ACH5RR_006524</name>
</gene>
<evidence type="ECO:0000313" key="11">
    <source>
        <dbReference type="Proteomes" id="UP001630127"/>
    </source>
</evidence>
<dbReference type="AlphaFoldDB" id="A0ABD3AP81"/>
<comment type="caution">
    <text evidence="10">The sequence shown here is derived from an EMBL/GenBank/DDBJ whole genome shotgun (WGS) entry which is preliminary data.</text>
</comment>
<evidence type="ECO:0000256" key="1">
    <source>
        <dbReference type="ARBA" id="ARBA00004514"/>
    </source>
</evidence>
<accession>A0ABD3AP81</accession>
<evidence type="ECO:0000256" key="9">
    <source>
        <dbReference type="RuleBase" id="RU003690"/>
    </source>
</evidence>
<keyword evidence="4" id="KW-0963">Cytoplasm</keyword>
<comment type="subcellular location">
    <subcellularLocation>
        <location evidence="1">Cytoplasm</location>
        <location evidence="1">Cytosol</location>
    </subcellularLocation>
</comment>
<protein>
    <recommendedName>
        <fullName evidence="12">Beta-glucosidase</fullName>
    </recommendedName>
</protein>
<evidence type="ECO:0000256" key="7">
    <source>
        <dbReference type="ARBA" id="ARBA00023295"/>
    </source>
</evidence>
<dbReference type="PROSITE" id="PS00653">
    <property type="entry name" value="GLYCOSYL_HYDROL_F1_2"/>
    <property type="match status" value="1"/>
</dbReference>
<dbReference type="InterPro" id="IPR017853">
    <property type="entry name" value="GH"/>
</dbReference>
<keyword evidence="6" id="KW-0378">Hydrolase</keyword>
<evidence type="ECO:0000313" key="10">
    <source>
        <dbReference type="EMBL" id="KAL3533003.1"/>
    </source>
</evidence>
<evidence type="ECO:0000256" key="8">
    <source>
        <dbReference type="ARBA" id="ARBA00093183"/>
    </source>
</evidence>
<keyword evidence="11" id="KW-1185">Reference proteome</keyword>
<dbReference type="GO" id="GO:0008422">
    <property type="term" value="F:beta-glucosidase activity"/>
    <property type="evidence" value="ECO:0007669"/>
    <property type="project" value="UniProtKB-ARBA"/>
</dbReference>
<dbReference type="GO" id="GO:0009251">
    <property type="term" value="P:glucan catabolic process"/>
    <property type="evidence" value="ECO:0007669"/>
    <property type="project" value="UniProtKB-ARBA"/>
</dbReference>
<evidence type="ECO:0008006" key="12">
    <source>
        <dbReference type="Google" id="ProtNLM"/>
    </source>
</evidence>
<reference evidence="10 11" key="1">
    <citation type="submission" date="2024-11" db="EMBL/GenBank/DDBJ databases">
        <title>A near-complete genome assembly of Cinchona calisaya.</title>
        <authorList>
            <person name="Lian D.C."/>
            <person name="Zhao X.W."/>
            <person name="Wei L."/>
        </authorList>
    </citation>
    <scope>NUCLEOTIDE SEQUENCE [LARGE SCALE GENOMIC DNA]</scope>
    <source>
        <tissue evidence="10">Nenye</tissue>
    </source>
</reference>
<keyword evidence="5" id="KW-0017">Alkaloid metabolism</keyword>
<dbReference type="GO" id="GO:0005829">
    <property type="term" value="C:cytosol"/>
    <property type="evidence" value="ECO:0007669"/>
    <property type="project" value="UniProtKB-SubCell"/>
</dbReference>
<organism evidence="10 11">
    <name type="scientific">Cinchona calisaya</name>
    <dbReference type="NCBI Taxonomy" id="153742"/>
    <lineage>
        <taxon>Eukaryota</taxon>
        <taxon>Viridiplantae</taxon>
        <taxon>Streptophyta</taxon>
        <taxon>Embryophyta</taxon>
        <taxon>Tracheophyta</taxon>
        <taxon>Spermatophyta</taxon>
        <taxon>Magnoliopsida</taxon>
        <taxon>eudicotyledons</taxon>
        <taxon>Gunneridae</taxon>
        <taxon>Pentapetalae</taxon>
        <taxon>asterids</taxon>
        <taxon>lamiids</taxon>
        <taxon>Gentianales</taxon>
        <taxon>Rubiaceae</taxon>
        <taxon>Cinchonoideae</taxon>
        <taxon>Cinchoneae</taxon>
        <taxon>Cinchona</taxon>
    </lineage>
</organism>
<evidence type="ECO:0000256" key="3">
    <source>
        <dbReference type="ARBA" id="ARBA00010838"/>
    </source>
</evidence>
<proteinExistence type="inferred from homology"/>
<dbReference type="GO" id="GO:0033075">
    <property type="term" value="P:isoquinoline alkaloid biosynthetic process"/>
    <property type="evidence" value="ECO:0007669"/>
    <property type="project" value="UniProtKB-ARBA"/>
</dbReference>
<sequence length="539" mass="60919">MEAQRSTSSVPSDASNINRGDFPKDFIFGAASSAYQTEGGANEGGKGPSIWDTFTQRRPGMIKEGGNGNVAVDSYHLYKEDVKVLKNMGLDAYRFSISWSRVLPGGNLNGGVNKEGINYYNNLIDELLANGIEPYVTLFHWDVPQALEDKYGGFLSPKIVDDFREYVELCFWEFGDRVKYWITLNEPWSFSVGGYVNGTFAPGRGASSSEQVNDHSIVPSRCSRWVSQSTSSNGNPGTEPYFVTHNQLLAHAAAVELYKTKFQKSQKGKIGITLVSQWMEPLDDKNDADVEAAKRALDFMFGWFMEPLTTGDYPKSMRKLVGSRLPQFSAEQSEQLRGSYDFLGLNYYTAKYVTSAPSNSTTGGNLSYTTDSQITYKTERNGVAIGPQGGSEWLYIYPQGIRKLLVYVKKTYNVPLIYITENGVDEVNDTSLTLSEARVDNTRIKYIQEHLLNIRLAINDGVNVKGYFVWSLSDDFEWGEGYSVRFGLIHIDFTNNFARYPKKSAIWFMNSFHKKYPKHFMERTIEDHEEFDSSKKLRK</sequence>
<dbReference type="EMBL" id="JBJUIK010000003">
    <property type="protein sequence ID" value="KAL3533003.1"/>
    <property type="molecule type" value="Genomic_DNA"/>
</dbReference>
<dbReference type="FunFam" id="3.20.20.80:FF:000022">
    <property type="entry name" value="Beta-glucosidase 11"/>
    <property type="match status" value="1"/>
</dbReference>
<dbReference type="InterPro" id="IPR001360">
    <property type="entry name" value="Glyco_hydro_1"/>
</dbReference>
<dbReference type="Gene3D" id="3.20.20.80">
    <property type="entry name" value="Glycosidases"/>
    <property type="match status" value="1"/>
</dbReference>
<name>A0ABD3AP81_9GENT</name>